<keyword evidence="3" id="KW-1185">Reference proteome</keyword>
<feature type="compositionally biased region" description="Low complexity" evidence="1">
    <location>
        <begin position="227"/>
        <end position="246"/>
    </location>
</feature>
<evidence type="ECO:0000256" key="1">
    <source>
        <dbReference type="SAM" id="MobiDB-lite"/>
    </source>
</evidence>
<feature type="region of interest" description="Disordered" evidence="1">
    <location>
        <begin position="20"/>
        <end position="269"/>
    </location>
</feature>
<gene>
    <name evidence="2" type="ORF">COCMIDRAFT_101295</name>
</gene>
<proteinExistence type="predicted"/>
<feature type="compositionally biased region" description="Pro residues" evidence="1">
    <location>
        <begin position="197"/>
        <end position="212"/>
    </location>
</feature>
<name>W6Z066_COCMI</name>
<organism evidence="2 3">
    <name type="scientific">Bipolaris oryzae ATCC 44560</name>
    <dbReference type="NCBI Taxonomy" id="930090"/>
    <lineage>
        <taxon>Eukaryota</taxon>
        <taxon>Fungi</taxon>
        <taxon>Dikarya</taxon>
        <taxon>Ascomycota</taxon>
        <taxon>Pezizomycotina</taxon>
        <taxon>Dothideomycetes</taxon>
        <taxon>Pleosporomycetidae</taxon>
        <taxon>Pleosporales</taxon>
        <taxon>Pleosporineae</taxon>
        <taxon>Pleosporaceae</taxon>
        <taxon>Bipolaris</taxon>
    </lineage>
</organism>
<feature type="compositionally biased region" description="Basic and acidic residues" evidence="1">
    <location>
        <begin position="150"/>
        <end position="167"/>
    </location>
</feature>
<protein>
    <submittedName>
        <fullName evidence="2">Uncharacterized protein</fullName>
    </submittedName>
</protein>
<dbReference type="Proteomes" id="UP000054032">
    <property type="component" value="Unassembled WGS sequence"/>
</dbReference>
<feature type="compositionally biased region" description="Low complexity" evidence="1">
    <location>
        <begin position="27"/>
        <end position="44"/>
    </location>
</feature>
<dbReference type="EMBL" id="KI964035">
    <property type="protein sequence ID" value="EUC43265.1"/>
    <property type="molecule type" value="Genomic_DNA"/>
</dbReference>
<feature type="compositionally biased region" description="Acidic residues" evidence="1">
    <location>
        <begin position="93"/>
        <end position="119"/>
    </location>
</feature>
<feature type="compositionally biased region" description="Low complexity" evidence="1">
    <location>
        <begin position="63"/>
        <end position="77"/>
    </location>
</feature>
<reference evidence="2 3" key="1">
    <citation type="journal article" date="2013" name="PLoS Genet.">
        <title>Comparative genome structure, secondary metabolite, and effector coding capacity across Cochliobolus pathogens.</title>
        <authorList>
            <person name="Condon B.J."/>
            <person name="Leng Y."/>
            <person name="Wu D."/>
            <person name="Bushley K.E."/>
            <person name="Ohm R.A."/>
            <person name="Otillar R."/>
            <person name="Martin J."/>
            <person name="Schackwitz W."/>
            <person name="Grimwood J."/>
            <person name="MohdZainudin N."/>
            <person name="Xue C."/>
            <person name="Wang R."/>
            <person name="Manning V.A."/>
            <person name="Dhillon B."/>
            <person name="Tu Z.J."/>
            <person name="Steffenson B.J."/>
            <person name="Salamov A."/>
            <person name="Sun H."/>
            <person name="Lowry S."/>
            <person name="LaButti K."/>
            <person name="Han J."/>
            <person name="Copeland A."/>
            <person name="Lindquist E."/>
            <person name="Barry K."/>
            <person name="Schmutz J."/>
            <person name="Baker S.E."/>
            <person name="Ciuffetti L.M."/>
            <person name="Grigoriev I.V."/>
            <person name="Zhong S."/>
            <person name="Turgeon B.G."/>
        </authorList>
    </citation>
    <scope>NUCLEOTIDE SEQUENCE [LARGE SCALE GENOMIC DNA]</scope>
    <source>
        <strain evidence="2 3">ATCC 44560</strain>
    </source>
</reference>
<dbReference type="AlphaFoldDB" id="W6Z066"/>
<evidence type="ECO:0000313" key="2">
    <source>
        <dbReference type="EMBL" id="EUC43265.1"/>
    </source>
</evidence>
<dbReference type="RefSeq" id="XP_007690240.1">
    <property type="nucleotide sequence ID" value="XM_007692050.1"/>
</dbReference>
<dbReference type="GeneID" id="19117849"/>
<evidence type="ECO:0000313" key="3">
    <source>
        <dbReference type="Proteomes" id="UP000054032"/>
    </source>
</evidence>
<dbReference type="KEGG" id="bor:COCMIDRAFT_101295"/>
<dbReference type="OrthoDB" id="3695543at2759"/>
<sequence length="307" mass="32837">MSLRNEEDFDNYDDYIYHLAGGDAEQASGDDVSSDSEAGSSESAPMRSPPEERDSGNEMDITSSYLPPSSPSYGSSGEEMDTGAFGPTYQSSSDEDSSELSDAPSDDEELRSEEVDMADAEPSPYEAHVAQATFLPDPDPAPANPPAKVAEIDMRDADPAPEPHQEAVEPILQENPVDLAPPKQEEEEEVMEMQASPSPPPPQPSPPPPQPAAPITHATPASPPPTSTEQQQQQQQQPSASKAASTQKKELSAPVANKAIPHLTPTPSLSAERARIQTLLSSLALLNEKSKAFFSRLDVMHAKIEAL</sequence>
<dbReference type="HOGENOM" id="CLU_909141_0_0_1"/>
<accession>W6Z066</accession>